<dbReference type="InterPro" id="IPR001915">
    <property type="entry name" value="Peptidase_M48"/>
</dbReference>
<evidence type="ECO:0000256" key="5">
    <source>
        <dbReference type="ARBA" id="ARBA00022801"/>
    </source>
</evidence>
<dbReference type="CDD" id="cd07343">
    <property type="entry name" value="M48A_Zmpste24p_like"/>
    <property type="match status" value="1"/>
</dbReference>
<evidence type="ECO:0000256" key="11">
    <source>
        <dbReference type="PIRSR" id="PIRSR627057-1"/>
    </source>
</evidence>
<evidence type="ECO:0000256" key="2">
    <source>
        <dbReference type="ARBA" id="ARBA00022670"/>
    </source>
</evidence>
<feature type="transmembrane region" description="Helical" evidence="14">
    <location>
        <begin position="326"/>
        <end position="349"/>
    </location>
</feature>
<dbReference type="Gene3D" id="3.30.2010.10">
    <property type="entry name" value="Metalloproteases ('zincins'), catalytic domain"/>
    <property type="match status" value="1"/>
</dbReference>
<dbReference type="InterPro" id="IPR032456">
    <property type="entry name" value="Peptidase_M48_N"/>
</dbReference>
<evidence type="ECO:0000256" key="8">
    <source>
        <dbReference type="ARBA" id="ARBA00022989"/>
    </source>
</evidence>
<evidence type="ECO:0000256" key="14">
    <source>
        <dbReference type="SAM" id="Phobius"/>
    </source>
</evidence>
<keyword evidence="5 13" id="KW-0378">Hydrolase</keyword>
<feature type="active site" evidence="11">
    <location>
        <position position="275"/>
    </location>
</feature>
<reference evidence="17 18" key="1">
    <citation type="submission" date="2018-03" db="EMBL/GenBank/DDBJ databases">
        <title>Genomic Encyclopedia of Archaeal and Bacterial Type Strains, Phase II (KMG-II): from individual species to whole genera.</title>
        <authorList>
            <person name="Goeker M."/>
        </authorList>
    </citation>
    <scope>NUCLEOTIDE SEQUENCE [LARGE SCALE GENOMIC DNA]</scope>
    <source>
        <strain evidence="17 18">DSM 28229</strain>
    </source>
</reference>
<dbReference type="InterPro" id="IPR027057">
    <property type="entry name" value="CAXX_Prtase_1"/>
</dbReference>
<evidence type="ECO:0000256" key="9">
    <source>
        <dbReference type="ARBA" id="ARBA00023049"/>
    </source>
</evidence>
<feature type="transmembrane region" description="Helical" evidence="14">
    <location>
        <begin position="146"/>
        <end position="165"/>
    </location>
</feature>
<comment type="subcellular location">
    <subcellularLocation>
        <location evidence="1">Endoplasmic reticulum membrane</location>
        <topology evidence="1">Multi-pass membrane protein</topology>
    </subcellularLocation>
</comment>
<feature type="transmembrane region" description="Helical" evidence="14">
    <location>
        <begin position="287"/>
        <end position="306"/>
    </location>
</feature>
<evidence type="ECO:0000256" key="7">
    <source>
        <dbReference type="ARBA" id="ARBA00022833"/>
    </source>
</evidence>
<keyword evidence="7 12" id="KW-0862">Zinc</keyword>
<keyword evidence="3 14" id="KW-0812">Transmembrane</keyword>
<comment type="cofactor">
    <cofactor evidence="12 13">
        <name>Zn(2+)</name>
        <dbReference type="ChEBI" id="CHEBI:29105"/>
    </cofactor>
    <text evidence="12 13">Binds 1 zinc ion per subunit.</text>
</comment>
<keyword evidence="2 13" id="KW-0645">Protease</keyword>
<dbReference type="RefSeq" id="WP_109615980.1">
    <property type="nucleotide sequence ID" value="NZ_QGDO01000001.1"/>
</dbReference>
<feature type="transmembrane region" description="Helical" evidence="14">
    <location>
        <begin position="6"/>
        <end position="26"/>
    </location>
</feature>
<dbReference type="AlphaFoldDB" id="A0A315ZG51"/>
<keyword evidence="8 14" id="KW-1133">Transmembrane helix</keyword>
<feature type="domain" description="Peptidase M48" evidence="15">
    <location>
        <begin position="204"/>
        <end position="409"/>
    </location>
</feature>
<feature type="binding site" evidence="12">
    <location>
        <position position="278"/>
    </location>
    <ligand>
        <name>Zn(2+)</name>
        <dbReference type="ChEBI" id="CHEBI:29105"/>
        <note>catalytic</note>
    </ligand>
</feature>
<dbReference type="GO" id="GO:0004222">
    <property type="term" value="F:metalloendopeptidase activity"/>
    <property type="evidence" value="ECO:0007669"/>
    <property type="project" value="InterPro"/>
</dbReference>
<proteinExistence type="inferred from homology"/>
<keyword evidence="18" id="KW-1185">Reference proteome</keyword>
<sequence>MEQTILYVILGILTVEFLLERTLGYLNKKNTKAQLPSELSEIYDEDKYEEFIRYSKAKDQLGNISSIFSFIVTILMLVKGFAWINDYVTSFGLNPMWTSLAFFGVIGLGSTIISLPFDWYATFVIEEKFGFNKTTVKTFILDKIKGLVLGAVIGGLLLSVFIWFYNAFPEFFWLYAWGIFMVFTLLITMFYTNWILPLFNKLTPLEDGELRNAIEAYSNKVDFPLKNVMVLDGSKRSTKANAFFSGLGKAKNIVLYDTLIEKMTTEEIVAVLAHEVGHYKKKHTLQMLFISAVNMLITLYVLSLVINEPSFSAALGVETQTPIFHLSLIVFSLLYSPISTITGLTMNVLSRKNEFEADAYARSTSSANDLISSLKKLSVDALSNLTPHPAYVFFHYTHPPLLQRMAALKA</sequence>
<dbReference type="GO" id="GO:0046872">
    <property type="term" value="F:metal ion binding"/>
    <property type="evidence" value="ECO:0007669"/>
    <property type="project" value="UniProtKB-KW"/>
</dbReference>
<accession>A0A315ZG51</accession>
<keyword evidence="9 13" id="KW-0482">Metalloprotease</keyword>
<protein>
    <submittedName>
        <fullName evidence="17">STE24 endopeptidase</fullName>
    </submittedName>
</protein>
<evidence type="ECO:0000313" key="17">
    <source>
        <dbReference type="EMBL" id="PWJ44491.1"/>
    </source>
</evidence>
<feature type="transmembrane region" description="Helical" evidence="14">
    <location>
        <begin position="61"/>
        <end position="84"/>
    </location>
</feature>
<feature type="transmembrane region" description="Helical" evidence="14">
    <location>
        <begin position="96"/>
        <end position="125"/>
    </location>
</feature>
<dbReference type="FunFam" id="3.30.2010.10:FF:000002">
    <property type="entry name" value="CAAX prenyl protease"/>
    <property type="match status" value="1"/>
</dbReference>
<keyword evidence="10 14" id="KW-0472">Membrane</keyword>
<gene>
    <name evidence="17" type="ORF">BC781_101862</name>
</gene>
<name>A0A315ZG51_SEDFL</name>
<comment type="similarity">
    <text evidence="13">Belongs to the peptidase M48 family.</text>
</comment>
<dbReference type="EMBL" id="QGDO01000001">
    <property type="protein sequence ID" value="PWJ44491.1"/>
    <property type="molecule type" value="Genomic_DNA"/>
</dbReference>
<organism evidence="17 18">
    <name type="scientific">Sediminitomix flava</name>
    <dbReference type="NCBI Taxonomy" id="379075"/>
    <lineage>
        <taxon>Bacteria</taxon>
        <taxon>Pseudomonadati</taxon>
        <taxon>Bacteroidota</taxon>
        <taxon>Cytophagia</taxon>
        <taxon>Cytophagales</taxon>
        <taxon>Flammeovirgaceae</taxon>
        <taxon>Sediminitomix</taxon>
    </lineage>
</organism>
<evidence type="ECO:0000256" key="13">
    <source>
        <dbReference type="RuleBase" id="RU003983"/>
    </source>
</evidence>
<evidence type="ECO:0000259" key="16">
    <source>
        <dbReference type="Pfam" id="PF16491"/>
    </source>
</evidence>
<evidence type="ECO:0000313" key="18">
    <source>
        <dbReference type="Proteomes" id="UP000245535"/>
    </source>
</evidence>
<feature type="active site" description="Proton donor" evidence="11">
    <location>
        <position position="358"/>
    </location>
</feature>
<evidence type="ECO:0000256" key="3">
    <source>
        <dbReference type="ARBA" id="ARBA00022692"/>
    </source>
</evidence>
<keyword evidence="4 12" id="KW-0479">Metal-binding</keyword>
<feature type="domain" description="CAAX prenyl protease 1 N-terminal" evidence="16">
    <location>
        <begin position="29"/>
        <end position="201"/>
    </location>
</feature>
<dbReference type="PANTHER" id="PTHR10120">
    <property type="entry name" value="CAAX PRENYL PROTEASE 1"/>
    <property type="match status" value="1"/>
</dbReference>
<feature type="binding site" evidence="12">
    <location>
        <position position="274"/>
    </location>
    <ligand>
        <name>Zn(2+)</name>
        <dbReference type="ChEBI" id="CHEBI:29105"/>
        <note>catalytic</note>
    </ligand>
</feature>
<evidence type="ECO:0000256" key="10">
    <source>
        <dbReference type="ARBA" id="ARBA00023136"/>
    </source>
</evidence>
<dbReference type="GO" id="GO:0071586">
    <property type="term" value="P:CAAX-box protein processing"/>
    <property type="evidence" value="ECO:0007669"/>
    <property type="project" value="InterPro"/>
</dbReference>
<dbReference type="Pfam" id="PF01435">
    <property type="entry name" value="Peptidase_M48"/>
    <property type="match status" value="1"/>
</dbReference>
<evidence type="ECO:0000256" key="1">
    <source>
        <dbReference type="ARBA" id="ARBA00004477"/>
    </source>
</evidence>
<feature type="binding site" evidence="12">
    <location>
        <position position="354"/>
    </location>
    <ligand>
        <name>Zn(2+)</name>
        <dbReference type="ChEBI" id="CHEBI:29105"/>
        <note>catalytic</note>
    </ligand>
</feature>
<evidence type="ECO:0000256" key="12">
    <source>
        <dbReference type="PIRSR" id="PIRSR627057-2"/>
    </source>
</evidence>
<dbReference type="OrthoDB" id="9781930at2"/>
<feature type="transmembrane region" description="Helical" evidence="14">
    <location>
        <begin position="171"/>
        <end position="191"/>
    </location>
</feature>
<comment type="caution">
    <text evidence="17">The sequence shown here is derived from an EMBL/GenBank/DDBJ whole genome shotgun (WGS) entry which is preliminary data.</text>
</comment>
<dbReference type="Proteomes" id="UP000245535">
    <property type="component" value="Unassembled WGS sequence"/>
</dbReference>
<dbReference type="Pfam" id="PF16491">
    <property type="entry name" value="Peptidase_M48_N"/>
    <property type="match status" value="1"/>
</dbReference>
<evidence type="ECO:0000256" key="6">
    <source>
        <dbReference type="ARBA" id="ARBA00022824"/>
    </source>
</evidence>
<keyword evidence="6" id="KW-0256">Endoplasmic reticulum</keyword>
<evidence type="ECO:0000259" key="15">
    <source>
        <dbReference type="Pfam" id="PF01435"/>
    </source>
</evidence>
<evidence type="ECO:0000256" key="4">
    <source>
        <dbReference type="ARBA" id="ARBA00022723"/>
    </source>
</evidence>